<proteinExistence type="predicted"/>
<dbReference type="InterPro" id="IPR032808">
    <property type="entry name" value="DoxX"/>
</dbReference>
<feature type="region of interest" description="Disordered" evidence="5">
    <location>
        <begin position="134"/>
        <end position="164"/>
    </location>
</feature>
<evidence type="ECO:0000256" key="2">
    <source>
        <dbReference type="ARBA" id="ARBA00022692"/>
    </source>
</evidence>
<protein>
    <submittedName>
        <fullName evidence="6">DoxX family membrane protein</fullName>
    </submittedName>
</protein>
<gene>
    <name evidence="6" type="ORF">ACFQWG_03000</name>
</gene>
<sequence length="164" mass="17681">MNLIRLMARPLLAAPFIADGWSAVRDPDPHVKRLECVRPIVRKVGVDLSDEQLRLATRAMGAATIGAGAALSLGIGQRGAATVLAATALPLAVVNHPVWTASSREERSAGRDGLMRSLALFGGLVFASMDRRGKPSVGWRRRNRREQRAALREAKARARQAVDA</sequence>
<comment type="subcellular location">
    <subcellularLocation>
        <location evidence="1">Membrane</location>
        <topology evidence="1">Multi-pass membrane protein</topology>
    </subcellularLocation>
</comment>
<dbReference type="Proteomes" id="UP001596527">
    <property type="component" value="Unassembled WGS sequence"/>
</dbReference>
<name>A0ABW2SJX3_9ACTO</name>
<keyword evidence="4" id="KW-0472">Membrane</keyword>
<evidence type="ECO:0000256" key="3">
    <source>
        <dbReference type="ARBA" id="ARBA00022989"/>
    </source>
</evidence>
<accession>A0ABW2SJX3</accession>
<evidence type="ECO:0000256" key="5">
    <source>
        <dbReference type="SAM" id="MobiDB-lite"/>
    </source>
</evidence>
<keyword evidence="3" id="KW-1133">Transmembrane helix</keyword>
<evidence type="ECO:0000313" key="6">
    <source>
        <dbReference type="EMBL" id="MFC7580190.1"/>
    </source>
</evidence>
<evidence type="ECO:0000256" key="4">
    <source>
        <dbReference type="ARBA" id="ARBA00023136"/>
    </source>
</evidence>
<organism evidence="6 7">
    <name type="scientific">Schaalia naturae</name>
    <dbReference type="NCBI Taxonomy" id="635203"/>
    <lineage>
        <taxon>Bacteria</taxon>
        <taxon>Bacillati</taxon>
        <taxon>Actinomycetota</taxon>
        <taxon>Actinomycetes</taxon>
        <taxon>Actinomycetales</taxon>
        <taxon>Actinomycetaceae</taxon>
        <taxon>Schaalia</taxon>
    </lineage>
</organism>
<comment type="caution">
    <text evidence="6">The sequence shown here is derived from an EMBL/GenBank/DDBJ whole genome shotgun (WGS) entry which is preliminary data.</text>
</comment>
<evidence type="ECO:0000313" key="7">
    <source>
        <dbReference type="Proteomes" id="UP001596527"/>
    </source>
</evidence>
<reference evidence="7" key="1">
    <citation type="journal article" date="2019" name="Int. J. Syst. Evol. Microbiol.">
        <title>The Global Catalogue of Microorganisms (GCM) 10K type strain sequencing project: providing services to taxonomists for standard genome sequencing and annotation.</title>
        <authorList>
            <consortium name="The Broad Institute Genomics Platform"/>
            <consortium name="The Broad Institute Genome Sequencing Center for Infectious Disease"/>
            <person name="Wu L."/>
            <person name="Ma J."/>
        </authorList>
    </citation>
    <scope>NUCLEOTIDE SEQUENCE [LARGE SCALE GENOMIC DNA]</scope>
    <source>
        <strain evidence="7">CCUG 56698</strain>
    </source>
</reference>
<keyword evidence="7" id="KW-1185">Reference proteome</keyword>
<feature type="compositionally biased region" description="Basic and acidic residues" evidence="5">
    <location>
        <begin position="146"/>
        <end position="164"/>
    </location>
</feature>
<keyword evidence="2" id="KW-0812">Transmembrane</keyword>
<evidence type="ECO:0000256" key="1">
    <source>
        <dbReference type="ARBA" id="ARBA00004141"/>
    </source>
</evidence>
<dbReference type="RefSeq" id="WP_380971967.1">
    <property type="nucleotide sequence ID" value="NZ_JBHTEF010000001.1"/>
</dbReference>
<dbReference type="EMBL" id="JBHTEF010000001">
    <property type="protein sequence ID" value="MFC7580190.1"/>
    <property type="molecule type" value="Genomic_DNA"/>
</dbReference>
<dbReference type="Pfam" id="PF07681">
    <property type="entry name" value="DoxX"/>
    <property type="match status" value="1"/>
</dbReference>